<organism evidence="2 3">
    <name type="scientific">Aureimonas ureilytica</name>
    <dbReference type="NCBI Taxonomy" id="401562"/>
    <lineage>
        <taxon>Bacteria</taxon>
        <taxon>Pseudomonadati</taxon>
        <taxon>Pseudomonadota</taxon>
        <taxon>Alphaproteobacteria</taxon>
        <taxon>Hyphomicrobiales</taxon>
        <taxon>Aurantimonadaceae</taxon>
        <taxon>Aureimonas</taxon>
    </lineage>
</organism>
<dbReference type="Gene3D" id="3.20.20.140">
    <property type="entry name" value="Metal-dependent hydrolases"/>
    <property type="match status" value="2"/>
</dbReference>
<dbReference type="Pfam" id="PF01979">
    <property type="entry name" value="Amidohydro_1"/>
    <property type="match status" value="1"/>
</dbReference>
<dbReference type="GO" id="GO:0016810">
    <property type="term" value="F:hydrolase activity, acting on carbon-nitrogen (but not peptide) bonds"/>
    <property type="evidence" value="ECO:0007669"/>
    <property type="project" value="InterPro"/>
</dbReference>
<dbReference type="AlphaFoldDB" id="A0A175RD83"/>
<dbReference type="OrthoDB" id="9785413at2"/>
<evidence type="ECO:0000313" key="2">
    <source>
        <dbReference type="EMBL" id="KTQ97956.1"/>
    </source>
</evidence>
<dbReference type="PATRIC" id="fig|401562.3.peg.3579"/>
<comment type="caution">
    <text evidence="2">The sequence shown here is derived from an EMBL/GenBank/DDBJ whole genome shotgun (WGS) entry which is preliminary data.</text>
</comment>
<dbReference type="PIRSF" id="PIRSF038971">
    <property type="entry name" value="PhnM"/>
    <property type="match status" value="1"/>
</dbReference>
<dbReference type="NCBIfam" id="NF011981">
    <property type="entry name" value="PRK15446.1-2"/>
    <property type="match status" value="1"/>
</dbReference>
<dbReference type="Gene3D" id="2.30.40.10">
    <property type="entry name" value="Urease, subunit C, domain 1"/>
    <property type="match status" value="1"/>
</dbReference>
<gene>
    <name evidence="2" type="ORF">NS226_02240</name>
</gene>
<dbReference type="NCBIfam" id="NF011984">
    <property type="entry name" value="PRK15446.1-5"/>
    <property type="match status" value="1"/>
</dbReference>
<dbReference type="InterPro" id="IPR012696">
    <property type="entry name" value="PhnM"/>
</dbReference>
<dbReference type="STRING" id="401562.NS365_15410"/>
<dbReference type="NCBIfam" id="NF011990">
    <property type="entry name" value="PRK15446.2-6"/>
    <property type="match status" value="1"/>
</dbReference>
<dbReference type="PANTHER" id="PTHR43135:SF3">
    <property type="entry name" value="ALPHA-D-RIBOSE 1-METHYLPHOSPHONATE 5-TRIPHOSPHATE DIPHOSPHATASE"/>
    <property type="match status" value="1"/>
</dbReference>
<dbReference type="NCBIfam" id="TIGR02318">
    <property type="entry name" value="phosphono_phnM"/>
    <property type="match status" value="1"/>
</dbReference>
<evidence type="ECO:0000313" key="3">
    <source>
        <dbReference type="Proteomes" id="UP000078272"/>
    </source>
</evidence>
<reference evidence="2 3" key="1">
    <citation type="journal article" date="2016" name="Front. Microbiol.">
        <title>Genomic Resource of Rice Seed Associated Bacteria.</title>
        <authorList>
            <person name="Midha S."/>
            <person name="Bansal K."/>
            <person name="Sharma S."/>
            <person name="Kumar N."/>
            <person name="Patil P.P."/>
            <person name="Chaudhry V."/>
            <person name="Patil P.B."/>
        </authorList>
    </citation>
    <scope>NUCLEOTIDE SEQUENCE [LARGE SCALE GENOMIC DNA]</scope>
    <source>
        <strain evidence="2 3">NS226</strain>
    </source>
</reference>
<dbReference type="PANTHER" id="PTHR43135">
    <property type="entry name" value="ALPHA-D-RIBOSE 1-METHYLPHOSPHONATE 5-TRIPHOSPHATE DIPHOSPHATASE"/>
    <property type="match status" value="1"/>
</dbReference>
<sequence length="386" mass="41363">MNAHAMTTQTEQVFTNALIVLPDEVVEGSLLVREGRIADISAGKVRGGVDCEGDHLLPGLVELHTDNLEGHYLPRPKVRWNIHAALQAHDAEVAASGITTVFDALRVGMDEDAQLGGADMQLMADAIGAASERGDLRAEHFLHLRCEVSAEDVLPSFERLGSHPLVRLASLMDHAPGQRQFVDLETYRIYYQGKTGMSDPVFEAFCARRIKDSQTYSERHRRAIAEMCHKAGIAIASHDDATAAHVEESRALGVALAEFPTTLEAARLSHESGLAVLMGAPNVVRGGSHSGNISAAALVERGLLDVLSSDYVPFSLVQAVFVLAETIGLCAAVRMVSANPARVAGFADRGALLTGLRADLVRVHAPEGKIATPVVRGVWRGGRRVA</sequence>
<name>A0A175RD83_9HYPH</name>
<dbReference type="InterPro" id="IPR051781">
    <property type="entry name" value="Metallo-dep_Hydrolase"/>
</dbReference>
<dbReference type="CDD" id="cd01306">
    <property type="entry name" value="PhnM"/>
    <property type="match status" value="1"/>
</dbReference>
<dbReference type="InterPro" id="IPR032466">
    <property type="entry name" value="Metal_Hydrolase"/>
</dbReference>
<dbReference type="EMBL" id="LDPZ01000005">
    <property type="protein sequence ID" value="KTQ97956.1"/>
    <property type="molecule type" value="Genomic_DNA"/>
</dbReference>
<evidence type="ECO:0000259" key="1">
    <source>
        <dbReference type="Pfam" id="PF01979"/>
    </source>
</evidence>
<dbReference type="Proteomes" id="UP000078272">
    <property type="component" value="Unassembled WGS sequence"/>
</dbReference>
<dbReference type="SUPFAM" id="SSF51556">
    <property type="entry name" value="Metallo-dependent hydrolases"/>
    <property type="match status" value="1"/>
</dbReference>
<proteinExistence type="predicted"/>
<dbReference type="GO" id="GO:0019700">
    <property type="term" value="P:organic phosphonate catabolic process"/>
    <property type="evidence" value="ECO:0007669"/>
    <property type="project" value="InterPro"/>
</dbReference>
<dbReference type="SUPFAM" id="SSF51338">
    <property type="entry name" value="Composite domain of metallo-dependent hydrolases"/>
    <property type="match status" value="1"/>
</dbReference>
<dbReference type="InterPro" id="IPR006680">
    <property type="entry name" value="Amidohydro-rel"/>
</dbReference>
<dbReference type="InterPro" id="IPR011059">
    <property type="entry name" value="Metal-dep_hydrolase_composite"/>
</dbReference>
<feature type="domain" description="Amidohydrolase-related" evidence="1">
    <location>
        <begin position="217"/>
        <end position="379"/>
    </location>
</feature>
<dbReference type="NCBIfam" id="NF011983">
    <property type="entry name" value="PRK15446.1-4"/>
    <property type="match status" value="1"/>
</dbReference>
<protein>
    <submittedName>
        <fullName evidence="2">Phosphonate metabolism protein PhnM</fullName>
    </submittedName>
</protein>
<dbReference type="NCBIfam" id="NF011987">
    <property type="entry name" value="PRK15446.2-3"/>
    <property type="match status" value="1"/>
</dbReference>
<accession>A0A175RD83</accession>